<comment type="caution">
    <text evidence="3">The sequence shown here is derived from an EMBL/GenBank/DDBJ whole genome shotgun (WGS) entry which is preliminary data.</text>
</comment>
<feature type="region of interest" description="Disordered" evidence="1">
    <location>
        <begin position="31"/>
        <end position="54"/>
    </location>
</feature>
<dbReference type="InterPro" id="IPR001584">
    <property type="entry name" value="Integrase_cat-core"/>
</dbReference>
<dbReference type="InterPro" id="IPR048020">
    <property type="entry name" value="Transpos_IS3"/>
</dbReference>
<reference evidence="3 4" key="1">
    <citation type="journal article" date="2012" name="J. Bacteriol.">
        <title>Genome Sequence of Janibacter hoylei MTCC8307, Isolated from the Stratospheric Air.</title>
        <authorList>
            <person name="Pawar S.P."/>
            <person name="Dhotre D.P."/>
            <person name="Shetty S.A."/>
            <person name="Chowdhury S.P."/>
            <person name="Chaudhari B.L."/>
            <person name="Shouche Y.S."/>
        </authorList>
    </citation>
    <scope>NUCLEOTIDE SEQUENCE [LARGE SCALE GENOMIC DNA]</scope>
    <source>
        <strain evidence="3 4">PVAS-1</strain>
    </source>
</reference>
<dbReference type="EMBL" id="ALWX01000038">
    <property type="protein sequence ID" value="EKA61222.1"/>
    <property type="molecule type" value="Genomic_DNA"/>
</dbReference>
<dbReference type="AlphaFoldDB" id="K1E734"/>
<dbReference type="eggNOG" id="COG2801">
    <property type="taxonomic scope" value="Bacteria"/>
</dbReference>
<dbReference type="Pfam" id="PF00665">
    <property type="entry name" value="rve"/>
    <property type="match status" value="1"/>
</dbReference>
<gene>
    <name evidence="3" type="ORF">B277_08744</name>
</gene>
<dbReference type="PANTHER" id="PTHR46889">
    <property type="entry name" value="TRANSPOSASE INSF FOR INSERTION SEQUENCE IS3B-RELATED"/>
    <property type="match status" value="1"/>
</dbReference>
<sequence length="207" mass="23185">MWKVINRVHPLDPVARCTVERRMRALGLAGVPNARSARTTRPAPPGGHEPRDRLERDFTAGAPDQRWVADITYVPTWTGFVYVAFVMDLFARRVVGWRVSRSLRTDLALDALEHAIWTRSRDHRDLSKLVHHSDKGVQYLAIRYTERLAEAGIEASVGSTGDSYDNAAAEALNKLYKKELIWRRGPWRGLDDVEIATGTAAPIGDSG</sequence>
<dbReference type="PROSITE" id="PS50994">
    <property type="entry name" value="INTEGRASE"/>
    <property type="match status" value="1"/>
</dbReference>
<dbReference type="GO" id="GO:0015074">
    <property type="term" value="P:DNA integration"/>
    <property type="evidence" value="ECO:0007669"/>
    <property type="project" value="InterPro"/>
</dbReference>
<protein>
    <submittedName>
        <fullName evidence="3">Transposase</fullName>
    </submittedName>
</protein>
<dbReference type="InterPro" id="IPR012337">
    <property type="entry name" value="RNaseH-like_sf"/>
</dbReference>
<proteinExistence type="predicted"/>
<evidence type="ECO:0000313" key="3">
    <source>
        <dbReference type="EMBL" id="EKA61222.1"/>
    </source>
</evidence>
<dbReference type="InterPro" id="IPR036397">
    <property type="entry name" value="RNaseH_sf"/>
</dbReference>
<name>K1E734_9MICO</name>
<dbReference type="NCBIfam" id="NF033516">
    <property type="entry name" value="transpos_IS3"/>
    <property type="match status" value="1"/>
</dbReference>
<dbReference type="GO" id="GO:0003676">
    <property type="term" value="F:nucleic acid binding"/>
    <property type="evidence" value="ECO:0007669"/>
    <property type="project" value="InterPro"/>
</dbReference>
<evidence type="ECO:0000313" key="4">
    <source>
        <dbReference type="Proteomes" id="UP000004474"/>
    </source>
</evidence>
<dbReference type="SUPFAM" id="SSF53098">
    <property type="entry name" value="Ribonuclease H-like"/>
    <property type="match status" value="1"/>
</dbReference>
<feature type="domain" description="Integrase catalytic" evidence="2">
    <location>
        <begin position="59"/>
        <end position="180"/>
    </location>
</feature>
<organism evidence="3 4">
    <name type="scientific">Janibacter hoylei PVAS-1</name>
    <dbReference type="NCBI Taxonomy" id="1210046"/>
    <lineage>
        <taxon>Bacteria</taxon>
        <taxon>Bacillati</taxon>
        <taxon>Actinomycetota</taxon>
        <taxon>Actinomycetes</taxon>
        <taxon>Micrococcales</taxon>
        <taxon>Intrasporangiaceae</taxon>
        <taxon>Janibacter</taxon>
    </lineage>
</organism>
<dbReference type="InterPro" id="IPR050900">
    <property type="entry name" value="Transposase_IS3/IS150/IS904"/>
</dbReference>
<dbReference type="PATRIC" id="fig|1210046.3.peg.1672"/>
<dbReference type="Proteomes" id="UP000004474">
    <property type="component" value="Unassembled WGS sequence"/>
</dbReference>
<evidence type="ECO:0000256" key="1">
    <source>
        <dbReference type="SAM" id="MobiDB-lite"/>
    </source>
</evidence>
<accession>K1E734</accession>
<dbReference type="PANTHER" id="PTHR46889:SF4">
    <property type="entry name" value="TRANSPOSASE INSO FOR INSERTION SEQUENCE ELEMENT IS911B-RELATED"/>
    <property type="match status" value="1"/>
</dbReference>
<dbReference type="Gene3D" id="3.30.420.10">
    <property type="entry name" value="Ribonuclease H-like superfamily/Ribonuclease H"/>
    <property type="match status" value="1"/>
</dbReference>
<evidence type="ECO:0000259" key="2">
    <source>
        <dbReference type="PROSITE" id="PS50994"/>
    </source>
</evidence>